<comment type="catalytic activity">
    <reaction evidence="10">
        <text>O-phospho-L-serine + H2O = L-serine + phosphate</text>
        <dbReference type="Rhea" id="RHEA:21208"/>
        <dbReference type="ChEBI" id="CHEBI:15377"/>
        <dbReference type="ChEBI" id="CHEBI:33384"/>
        <dbReference type="ChEBI" id="CHEBI:43474"/>
        <dbReference type="ChEBI" id="CHEBI:57524"/>
        <dbReference type="EC" id="3.1.3.3"/>
    </reaction>
</comment>
<dbReference type="InterPro" id="IPR036412">
    <property type="entry name" value="HAD-like_sf"/>
</dbReference>
<reference evidence="12 13" key="1">
    <citation type="submission" date="2018-03" db="EMBL/GenBank/DDBJ databases">
        <title>Genome sequence of Clostridium vincentii DSM 10228.</title>
        <authorList>
            <person name="Poehlein A."/>
            <person name="Daniel R."/>
        </authorList>
    </citation>
    <scope>NUCLEOTIDE SEQUENCE [LARGE SCALE GENOMIC DNA]</scope>
    <source>
        <strain evidence="12 13">DSM 10228</strain>
    </source>
</reference>
<dbReference type="EMBL" id="PVXQ01000005">
    <property type="protein sequence ID" value="PRR83719.1"/>
    <property type="molecule type" value="Genomic_DNA"/>
</dbReference>
<dbReference type="GO" id="GO:0000287">
    <property type="term" value="F:magnesium ion binding"/>
    <property type="evidence" value="ECO:0007669"/>
    <property type="project" value="TreeGrafter"/>
</dbReference>
<comment type="caution">
    <text evidence="12">The sequence shown here is derived from an EMBL/GenBank/DDBJ whole genome shotgun (WGS) entry which is preliminary data.</text>
</comment>
<dbReference type="Gene3D" id="3.40.50.1000">
    <property type="entry name" value="HAD superfamily/HAD-like"/>
    <property type="match status" value="1"/>
</dbReference>
<evidence type="ECO:0000313" key="13">
    <source>
        <dbReference type="Proteomes" id="UP000239471"/>
    </source>
</evidence>
<dbReference type="PANTHER" id="PTHR43344:SF2">
    <property type="entry name" value="PHOSPHOSERINE PHOSPHATASE"/>
    <property type="match status" value="1"/>
</dbReference>
<evidence type="ECO:0000256" key="9">
    <source>
        <dbReference type="ARBA" id="ARBA00023299"/>
    </source>
</evidence>
<dbReference type="SUPFAM" id="SSF56784">
    <property type="entry name" value="HAD-like"/>
    <property type="match status" value="1"/>
</dbReference>
<dbReference type="GO" id="GO:0006564">
    <property type="term" value="P:L-serine biosynthetic process"/>
    <property type="evidence" value="ECO:0007669"/>
    <property type="project" value="UniProtKB-KW"/>
</dbReference>
<dbReference type="NCBIfam" id="TIGR01488">
    <property type="entry name" value="HAD-SF-IB"/>
    <property type="match status" value="1"/>
</dbReference>
<keyword evidence="7 12" id="KW-0378">Hydrolase</keyword>
<evidence type="ECO:0000256" key="10">
    <source>
        <dbReference type="ARBA" id="ARBA00048138"/>
    </source>
</evidence>
<evidence type="ECO:0000256" key="3">
    <source>
        <dbReference type="ARBA" id="ARBA00009184"/>
    </source>
</evidence>
<dbReference type="RefSeq" id="WP_106058700.1">
    <property type="nucleotide sequence ID" value="NZ_PVXQ01000005.1"/>
</dbReference>
<evidence type="ECO:0000256" key="11">
    <source>
        <dbReference type="ARBA" id="ARBA00048523"/>
    </source>
</evidence>
<dbReference type="Proteomes" id="UP000239471">
    <property type="component" value="Unassembled WGS sequence"/>
</dbReference>
<evidence type="ECO:0000256" key="5">
    <source>
        <dbReference type="ARBA" id="ARBA00022605"/>
    </source>
</evidence>
<sequence>MKDFAFISDFDGTLTEKDFYKILSEAYLKEEFLPLFKDWKSGKMKDREYLSYVFNNVKRSEAEIEEDILNIPFDPFAKEFIKKVKDAGGDFIVISAGTSYYIDKIFEKHNIEGVDVYSNKGIFKDNGIYFDLDENSEFYSDRYGINKLSVVEKIKGNYKKIFYAGDSSPDLEPALACDMVFAKGSLVELLKKEKKEFIEFQNFSEVWDKLKKYL</sequence>
<organism evidence="12 13">
    <name type="scientific">Clostridium vincentii</name>
    <dbReference type="NCBI Taxonomy" id="52704"/>
    <lineage>
        <taxon>Bacteria</taxon>
        <taxon>Bacillati</taxon>
        <taxon>Bacillota</taxon>
        <taxon>Clostridia</taxon>
        <taxon>Eubacteriales</taxon>
        <taxon>Clostridiaceae</taxon>
        <taxon>Clostridium</taxon>
    </lineage>
</organism>
<keyword evidence="9" id="KW-0718">Serine biosynthesis</keyword>
<evidence type="ECO:0000256" key="1">
    <source>
        <dbReference type="ARBA" id="ARBA00001946"/>
    </source>
</evidence>
<comment type="cofactor">
    <cofactor evidence="1">
        <name>Mg(2+)</name>
        <dbReference type="ChEBI" id="CHEBI:18420"/>
    </cofactor>
</comment>
<evidence type="ECO:0000256" key="7">
    <source>
        <dbReference type="ARBA" id="ARBA00022801"/>
    </source>
</evidence>
<dbReference type="NCBIfam" id="TIGR01489">
    <property type="entry name" value="DKMTPPase-SF"/>
    <property type="match status" value="1"/>
</dbReference>
<dbReference type="AlphaFoldDB" id="A0A2T0BIK4"/>
<dbReference type="InterPro" id="IPR023214">
    <property type="entry name" value="HAD_sf"/>
</dbReference>
<evidence type="ECO:0000256" key="8">
    <source>
        <dbReference type="ARBA" id="ARBA00022842"/>
    </source>
</evidence>
<dbReference type="InterPro" id="IPR016965">
    <property type="entry name" value="Pase_PHOSPHO-typ"/>
</dbReference>
<dbReference type="Gene3D" id="3.90.1470.20">
    <property type="match status" value="1"/>
</dbReference>
<accession>A0A2T0BIK4</accession>
<dbReference type="GO" id="GO:0005737">
    <property type="term" value="C:cytoplasm"/>
    <property type="evidence" value="ECO:0007669"/>
    <property type="project" value="TreeGrafter"/>
</dbReference>
<evidence type="ECO:0000256" key="6">
    <source>
        <dbReference type="ARBA" id="ARBA00022723"/>
    </source>
</evidence>
<keyword evidence="8" id="KW-0460">Magnesium</keyword>
<comment type="catalytic activity">
    <reaction evidence="11">
        <text>O-phospho-D-serine + H2O = D-serine + phosphate</text>
        <dbReference type="Rhea" id="RHEA:24873"/>
        <dbReference type="ChEBI" id="CHEBI:15377"/>
        <dbReference type="ChEBI" id="CHEBI:35247"/>
        <dbReference type="ChEBI" id="CHEBI:43474"/>
        <dbReference type="ChEBI" id="CHEBI:58680"/>
        <dbReference type="EC" id="3.1.3.3"/>
    </reaction>
</comment>
<dbReference type="GO" id="GO:0036424">
    <property type="term" value="F:L-phosphoserine phosphatase activity"/>
    <property type="evidence" value="ECO:0007669"/>
    <property type="project" value="TreeGrafter"/>
</dbReference>
<keyword evidence="6" id="KW-0479">Metal-binding</keyword>
<comment type="pathway">
    <text evidence="2">Amino-acid biosynthesis; L-serine biosynthesis; L-serine from 3-phospho-D-glycerate: step 3/3.</text>
</comment>
<dbReference type="PANTHER" id="PTHR43344">
    <property type="entry name" value="PHOSPHOSERINE PHOSPHATASE"/>
    <property type="match status" value="1"/>
</dbReference>
<name>A0A2T0BIK4_9CLOT</name>
<keyword evidence="13" id="KW-1185">Reference proteome</keyword>
<evidence type="ECO:0000256" key="4">
    <source>
        <dbReference type="ARBA" id="ARBA00012640"/>
    </source>
</evidence>
<proteinExistence type="inferred from homology"/>
<dbReference type="OrthoDB" id="9804940at2"/>
<keyword evidence="5" id="KW-0028">Amino-acid biosynthesis</keyword>
<evidence type="ECO:0000313" key="12">
    <source>
        <dbReference type="EMBL" id="PRR83719.1"/>
    </source>
</evidence>
<comment type="similarity">
    <text evidence="3">Belongs to the HAD-like hydrolase superfamily. SerB family.</text>
</comment>
<dbReference type="InterPro" id="IPR050582">
    <property type="entry name" value="HAD-like_SerB"/>
</dbReference>
<dbReference type="EC" id="3.1.3.3" evidence="4"/>
<protein>
    <recommendedName>
        <fullName evidence="4">phosphoserine phosphatase</fullName>
        <ecNumber evidence="4">3.1.3.3</ecNumber>
    </recommendedName>
</protein>
<dbReference type="Pfam" id="PF06888">
    <property type="entry name" value="Put_Phosphatase"/>
    <property type="match status" value="1"/>
</dbReference>
<gene>
    <name evidence="12" type="primary">mtnX</name>
    <name evidence="12" type="ORF">CLVI_06660</name>
</gene>
<dbReference type="InterPro" id="IPR006384">
    <property type="entry name" value="HAD_hydro_PyrdxlP_Pase-like"/>
</dbReference>
<evidence type="ECO:0000256" key="2">
    <source>
        <dbReference type="ARBA" id="ARBA00005135"/>
    </source>
</evidence>